<dbReference type="SMART" id="SM01321">
    <property type="entry name" value="Y1_Tnp"/>
    <property type="match status" value="1"/>
</dbReference>
<evidence type="ECO:0000313" key="3">
    <source>
        <dbReference type="Proteomes" id="UP000268857"/>
    </source>
</evidence>
<dbReference type="NCBIfam" id="NF033573">
    <property type="entry name" value="transpos_IS200"/>
    <property type="match status" value="1"/>
</dbReference>
<dbReference type="AlphaFoldDB" id="A0A433MXX0"/>
<feature type="domain" description="Transposase IS200-like" evidence="1">
    <location>
        <begin position="3"/>
        <end position="118"/>
    </location>
</feature>
<dbReference type="InterPro" id="IPR036515">
    <property type="entry name" value="Transposase_17_sf"/>
</dbReference>
<accession>A0A433MXX0</accession>
<dbReference type="STRING" id="211165.GCA_000317285_01976"/>
<proteinExistence type="predicted"/>
<dbReference type="OrthoDB" id="9798161at2"/>
<organism evidence="2 3">
    <name type="scientific">Chlorogloeopsis fritschii PCC 6912</name>
    <dbReference type="NCBI Taxonomy" id="211165"/>
    <lineage>
        <taxon>Bacteria</taxon>
        <taxon>Bacillati</taxon>
        <taxon>Cyanobacteriota</taxon>
        <taxon>Cyanophyceae</taxon>
        <taxon>Nostocales</taxon>
        <taxon>Chlorogloeopsidaceae</taxon>
        <taxon>Chlorogloeopsis</taxon>
    </lineage>
</organism>
<gene>
    <name evidence="2" type="ORF">PCC6912_59340</name>
</gene>
<dbReference type="InterPro" id="IPR002686">
    <property type="entry name" value="Transposase_17"/>
</dbReference>
<dbReference type="Pfam" id="PF01797">
    <property type="entry name" value="Y1_Tnp"/>
    <property type="match status" value="1"/>
</dbReference>
<dbReference type="GO" id="GO:0006313">
    <property type="term" value="P:DNA transposition"/>
    <property type="evidence" value="ECO:0007669"/>
    <property type="project" value="InterPro"/>
</dbReference>
<evidence type="ECO:0000313" key="2">
    <source>
        <dbReference type="EMBL" id="RUR73087.1"/>
    </source>
</evidence>
<dbReference type="Gene3D" id="3.30.70.1290">
    <property type="entry name" value="Transposase IS200-like"/>
    <property type="match status" value="1"/>
</dbReference>
<dbReference type="GO" id="GO:0003677">
    <property type="term" value="F:DNA binding"/>
    <property type="evidence" value="ECO:0007669"/>
    <property type="project" value="InterPro"/>
</dbReference>
<dbReference type="SUPFAM" id="SSF143422">
    <property type="entry name" value="Transposase IS200-like"/>
    <property type="match status" value="1"/>
</dbReference>
<keyword evidence="3" id="KW-1185">Reference proteome</keyword>
<dbReference type="PANTHER" id="PTHR33360">
    <property type="entry name" value="TRANSPOSASE FOR INSERTION SEQUENCE ELEMENT IS200"/>
    <property type="match status" value="1"/>
</dbReference>
<sequence length="146" mass="16672">MALWRVYYHLVWATKERLPLIKLELEDSLYHYIIGKADSNSSIVHAIGGMEDHVHLVVSIPPRISIAGFVKNIKGSSSHYINHTLFPNYHKFAWQEGYGVFSLGSKQLDQAIAYVHNQKTHHLQQTAIPSLEIVKHQDDAPSVYQK</sequence>
<dbReference type="RefSeq" id="WP_016877064.1">
    <property type="nucleotide sequence ID" value="NZ_AJLN01000062.1"/>
</dbReference>
<protein>
    <submittedName>
        <fullName evidence="2">Transposase</fullName>
    </submittedName>
</protein>
<comment type="caution">
    <text evidence="2">The sequence shown here is derived from an EMBL/GenBank/DDBJ whole genome shotgun (WGS) entry which is preliminary data.</text>
</comment>
<dbReference type="EMBL" id="RSCJ01000039">
    <property type="protein sequence ID" value="RUR73087.1"/>
    <property type="molecule type" value="Genomic_DNA"/>
</dbReference>
<name>A0A433MXX0_CHLFR</name>
<dbReference type="GO" id="GO:0004803">
    <property type="term" value="F:transposase activity"/>
    <property type="evidence" value="ECO:0007669"/>
    <property type="project" value="InterPro"/>
</dbReference>
<reference evidence="2 3" key="1">
    <citation type="journal article" date="2019" name="Genome Biol. Evol.">
        <title>Day and night: Metabolic profiles and evolutionary relationships of six axenic non-marine cyanobacteria.</title>
        <authorList>
            <person name="Will S.E."/>
            <person name="Henke P."/>
            <person name="Boedeker C."/>
            <person name="Huang S."/>
            <person name="Brinkmann H."/>
            <person name="Rohde M."/>
            <person name="Jarek M."/>
            <person name="Friedl T."/>
            <person name="Seufert S."/>
            <person name="Schumacher M."/>
            <person name="Overmann J."/>
            <person name="Neumann-Schaal M."/>
            <person name="Petersen J."/>
        </authorList>
    </citation>
    <scope>NUCLEOTIDE SEQUENCE [LARGE SCALE GENOMIC DNA]</scope>
    <source>
        <strain evidence="2 3">PCC 6912</strain>
    </source>
</reference>
<dbReference type="PANTHER" id="PTHR33360:SF2">
    <property type="entry name" value="TRANSPOSASE FOR INSERTION SEQUENCE ELEMENT IS200"/>
    <property type="match status" value="1"/>
</dbReference>
<dbReference type="Proteomes" id="UP000268857">
    <property type="component" value="Unassembled WGS sequence"/>
</dbReference>
<evidence type="ECO:0000259" key="1">
    <source>
        <dbReference type="SMART" id="SM01321"/>
    </source>
</evidence>